<proteinExistence type="predicted"/>
<reference evidence="1" key="1">
    <citation type="submission" date="2021-06" db="EMBL/GenBank/DDBJ databases">
        <authorList>
            <person name="Kallberg Y."/>
            <person name="Tangrot J."/>
            <person name="Rosling A."/>
        </authorList>
    </citation>
    <scope>NUCLEOTIDE SEQUENCE</scope>
    <source>
        <strain evidence="1">IL203A</strain>
    </source>
</reference>
<dbReference type="Proteomes" id="UP000789702">
    <property type="component" value="Unassembled WGS sequence"/>
</dbReference>
<protein>
    <submittedName>
        <fullName evidence="1">1418_t:CDS:1</fullName>
    </submittedName>
</protein>
<dbReference type="EMBL" id="CAJVPU010023978">
    <property type="protein sequence ID" value="CAG8690665.1"/>
    <property type="molecule type" value="Genomic_DNA"/>
</dbReference>
<gene>
    <name evidence="1" type="ORF">DHETER_LOCUS11237</name>
</gene>
<accession>A0ACA9P4R6</accession>
<keyword evidence="2" id="KW-1185">Reference proteome</keyword>
<organism evidence="1 2">
    <name type="scientific">Dentiscutata heterogama</name>
    <dbReference type="NCBI Taxonomy" id="1316150"/>
    <lineage>
        <taxon>Eukaryota</taxon>
        <taxon>Fungi</taxon>
        <taxon>Fungi incertae sedis</taxon>
        <taxon>Mucoromycota</taxon>
        <taxon>Glomeromycotina</taxon>
        <taxon>Glomeromycetes</taxon>
        <taxon>Diversisporales</taxon>
        <taxon>Gigasporaceae</taxon>
        <taxon>Dentiscutata</taxon>
    </lineage>
</organism>
<sequence length="171" mass="19207">YISEFNAGDYADDQEACLEEIFNHFDQFVECLQTNQNINIDINKLPIGAIYQSVVGKDPSIKKQCPNQKETKKCDCKSRIIVTNTNTPDNLTCTISQAEGNSEYDKGKLFEFVVPICNEIIHKIPVILLDATHGTNKHKYLLYTLLSPDPKTGKGIALAHLISSRKNFESI</sequence>
<evidence type="ECO:0000313" key="1">
    <source>
        <dbReference type="EMBL" id="CAG8690665.1"/>
    </source>
</evidence>
<feature type="non-terminal residue" evidence="1">
    <location>
        <position position="171"/>
    </location>
</feature>
<feature type="non-terminal residue" evidence="1">
    <location>
        <position position="1"/>
    </location>
</feature>
<evidence type="ECO:0000313" key="2">
    <source>
        <dbReference type="Proteomes" id="UP000789702"/>
    </source>
</evidence>
<name>A0ACA9P4R6_9GLOM</name>
<comment type="caution">
    <text evidence="1">The sequence shown here is derived from an EMBL/GenBank/DDBJ whole genome shotgun (WGS) entry which is preliminary data.</text>
</comment>